<evidence type="ECO:0000256" key="2">
    <source>
        <dbReference type="ARBA" id="ARBA00022737"/>
    </source>
</evidence>
<dbReference type="InterPro" id="IPR011050">
    <property type="entry name" value="Pectin_lyase_fold/virulence"/>
</dbReference>
<dbReference type="InterPro" id="IPR006626">
    <property type="entry name" value="PbH1"/>
</dbReference>
<dbReference type="InterPro" id="IPR007742">
    <property type="entry name" value="NosD_dom"/>
</dbReference>
<dbReference type="SUPFAM" id="SSF51126">
    <property type="entry name" value="Pectin lyase-like"/>
    <property type="match status" value="1"/>
</dbReference>
<protein>
    <submittedName>
        <fullName evidence="7">NosD protein</fullName>
    </submittedName>
</protein>
<dbReference type="Gene3D" id="2.160.20.10">
    <property type="entry name" value="Single-stranded right-handed beta-helix, Pectin lyase-like"/>
    <property type="match status" value="1"/>
</dbReference>
<gene>
    <name evidence="7" type="primary">nosD</name>
    <name evidence="7" type="ORF">XYCOK13_23870</name>
</gene>
<dbReference type="RefSeq" id="WP_213412359.1">
    <property type="nucleotide sequence ID" value="NZ_BOVK01000029.1"/>
</dbReference>
<dbReference type="SMART" id="SM00710">
    <property type="entry name" value="PbH1"/>
    <property type="match status" value="6"/>
</dbReference>
<dbReference type="InterPro" id="IPR012334">
    <property type="entry name" value="Pectin_lyas_fold"/>
</dbReference>
<name>A0A8J4H6G5_9BACL</name>
<dbReference type="PANTHER" id="PTHR22990:SF15">
    <property type="entry name" value="F-BOX ONLY PROTEIN 10"/>
    <property type="match status" value="1"/>
</dbReference>
<evidence type="ECO:0000256" key="5">
    <source>
        <dbReference type="SAM" id="Phobius"/>
    </source>
</evidence>
<dbReference type="AlphaFoldDB" id="A0A8J4H6G5"/>
<feature type="domain" description="Periplasmic copper-binding protein NosD beta helix" evidence="6">
    <location>
        <begin position="169"/>
        <end position="352"/>
    </location>
</feature>
<dbReference type="EMBL" id="BOVK01000029">
    <property type="protein sequence ID" value="GIQ69563.1"/>
    <property type="molecule type" value="Genomic_DNA"/>
</dbReference>
<feature type="transmembrane region" description="Helical" evidence="5">
    <location>
        <begin position="429"/>
        <end position="447"/>
    </location>
</feature>
<dbReference type="InterPro" id="IPR051550">
    <property type="entry name" value="SCF-Subunits/Alg-Epimerases"/>
</dbReference>
<dbReference type="Pfam" id="PF05048">
    <property type="entry name" value="NosD"/>
    <property type="match status" value="1"/>
</dbReference>
<comment type="pathway">
    <text evidence="1">Protein modification; protein ubiquitination.</text>
</comment>
<evidence type="ECO:0000256" key="3">
    <source>
        <dbReference type="ARBA" id="ARBA00022786"/>
    </source>
</evidence>
<dbReference type="PANTHER" id="PTHR22990">
    <property type="entry name" value="F-BOX ONLY PROTEIN"/>
    <property type="match status" value="1"/>
</dbReference>
<keyword evidence="5" id="KW-0812">Transmembrane</keyword>
<proteinExistence type="predicted"/>
<accession>A0A8J4H6G5</accession>
<dbReference type="NCBIfam" id="TIGR03804">
    <property type="entry name" value="para_beta_helix"/>
    <property type="match status" value="3"/>
</dbReference>
<keyword evidence="8" id="KW-1185">Reference proteome</keyword>
<evidence type="ECO:0000259" key="6">
    <source>
        <dbReference type="Pfam" id="PF05048"/>
    </source>
</evidence>
<feature type="region of interest" description="Disordered" evidence="4">
    <location>
        <begin position="404"/>
        <end position="423"/>
    </location>
</feature>
<evidence type="ECO:0000313" key="8">
    <source>
        <dbReference type="Proteomes" id="UP000677918"/>
    </source>
</evidence>
<evidence type="ECO:0000313" key="7">
    <source>
        <dbReference type="EMBL" id="GIQ69563.1"/>
    </source>
</evidence>
<dbReference type="Proteomes" id="UP000677918">
    <property type="component" value="Unassembled WGS sequence"/>
</dbReference>
<keyword evidence="5" id="KW-0472">Membrane</keyword>
<keyword evidence="3" id="KW-0833">Ubl conjugation pathway</keyword>
<keyword evidence="5" id="KW-1133">Transmembrane helix</keyword>
<organism evidence="7 8">
    <name type="scientific">Xylanibacillus composti</name>
    <dbReference type="NCBI Taxonomy" id="1572762"/>
    <lineage>
        <taxon>Bacteria</taxon>
        <taxon>Bacillati</taxon>
        <taxon>Bacillota</taxon>
        <taxon>Bacilli</taxon>
        <taxon>Bacillales</taxon>
        <taxon>Paenibacillaceae</taxon>
        <taxon>Xylanibacillus</taxon>
    </lineage>
</organism>
<comment type="caution">
    <text evidence="7">The sequence shown here is derived from an EMBL/GenBank/DDBJ whole genome shotgun (WGS) entry which is preliminary data.</text>
</comment>
<keyword evidence="2" id="KW-0677">Repeat</keyword>
<evidence type="ECO:0000256" key="1">
    <source>
        <dbReference type="ARBA" id="ARBA00004906"/>
    </source>
</evidence>
<sequence>MQLTWACTLLIVSLAAAGNAQWNKVLRFAGMSPVAVAAVPNLSLQAQVDQSPPGSMLLVPPGSYEGPLVITKPIELRGEQGGTVTLHHTGDQPTLRIEAEHVKIAGLQIVDEGHKEAPAIQVLGNEILLDDLVVRTASTAILIQDSREVEIMRSSIEWNGAADTMPFARRNGVDLYQAHDILLSDNTIVGMRDGIYLENSDNVKISGNRIEGSRYGIHSMYTHGTVIRENTGAQNVTGAMVMAARDVQVTGNVFAKQDQNVHAQGILLYDVHESVVRDNTVEGNRVGLYVEQATHNEILDNRLSYNFIGLQLMKTENNVIRGNAFIGNVSDAQAKNSTENKLAGNYWDTFQGIDIDGDGLSDTSYAIHPFFVSLTQQRPVFQLFFQSPGIRFLESFVETERNEWTTDPSPLMEPPESIRSNHDKADRRTGITGMLLLGCSCLLLFRFRRKKA</sequence>
<dbReference type="InterPro" id="IPR022441">
    <property type="entry name" value="Para_beta_helix_rpt-2"/>
</dbReference>
<reference evidence="7" key="1">
    <citation type="submission" date="2021-04" db="EMBL/GenBank/DDBJ databases">
        <title>Draft genome sequence of Xylanibacillus composti strain K13.</title>
        <authorList>
            <person name="Uke A."/>
            <person name="Chhe C."/>
            <person name="Baramee S."/>
            <person name="Kosugi A."/>
        </authorList>
    </citation>
    <scope>NUCLEOTIDE SEQUENCE</scope>
    <source>
        <strain evidence="7">K13</strain>
    </source>
</reference>
<evidence type="ECO:0000256" key="4">
    <source>
        <dbReference type="SAM" id="MobiDB-lite"/>
    </source>
</evidence>